<keyword evidence="2" id="KW-0560">Oxidoreductase</keyword>
<dbReference type="PANTHER" id="PTHR10204">
    <property type="entry name" value="NAD P H OXIDOREDUCTASE-RELATED"/>
    <property type="match status" value="1"/>
</dbReference>
<dbReference type="RefSeq" id="WP_076515790.1">
    <property type="nucleotide sequence ID" value="NZ_FTOH01000006.1"/>
</dbReference>
<evidence type="ECO:0000313" key="4">
    <source>
        <dbReference type="EMBL" id="SIS90070.1"/>
    </source>
</evidence>
<dbReference type="InterPro" id="IPR051545">
    <property type="entry name" value="NAD(P)H_dehydrogenase_qn"/>
</dbReference>
<evidence type="ECO:0000313" key="5">
    <source>
        <dbReference type="Proteomes" id="UP000185639"/>
    </source>
</evidence>
<evidence type="ECO:0000259" key="3">
    <source>
        <dbReference type="Pfam" id="PF02525"/>
    </source>
</evidence>
<name>A0A1N7MVG6_9GAMM</name>
<keyword evidence="5" id="KW-1185">Reference proteome</keyword>
<organism evidence="4 5">
    <name type="scientific">Thalassolituus maritimus</name>
    <dbReference type="NCBI Taxonomy" id="484498"/>
    <lineage>
        <taxon>Bacteria</taxon>
        <taxon>Pseudomonadati</taxon>
        <taxon>Pseudomonadota</taxon>
        <taxon>Gammaproteobacteria</taxon>
        <taxon>Oceanospirillales</taxon>
        <taxon>Oceanospirillaceae</taxon>
        <taxon>Thalassolituus</taxon>
    </lineage>
</organism>
<proteinExistence type="inferred from homology"/>
<evidence type="ECO:0000256" key="2">
    <source>
        <dbReference type="ARBA" id="ARBA00023002"/>
    </source>
</evidence>
<dbReference type="STRING" id="484498.SAMN05421686_1065"/>
<dbReference type="SUPFAM" id="SSF52218">
    <property type="entry name" value="Flavoproteins"/>
    <property type="match status" value="1"/>
</dbReference>
<reference evidence="5" key="1">
    <citation type="submission" date="2017-01" db="EMBL/GenBank/DDBJ databases">
        <authorList>
            <person name="Varghese N."/>
            <person name="Submissions S."/>
        </authorList>
    </citation>
    <scope>NUCLEOTIDE SEQUENCE [LARGE SCALE GENOMIC DNA]</scope>
    <source>
        <strain evidence="5">DSM 24913</strain>
    </source>
</reference>
<dbReference type="GO" id="GO:0003955">
    <property type="term" value="F:NAD(P)H dehydrogenase (quinone) activity"/>
    <property type="evidence" value="ECO:0007669"/>
    <property type="project" value="TreeGrafter"/>
</dbReference>
<feature type="domain" description="Flavodoxin-like fold" evidence="3">
    <location>
        <begin position="2"/>
        <end position="178"/>
    </location>
</feature>
<dbReference type="AlphaFoldDB" id="A0A1N7MVG6"/>
<accession>A0A1N7MVG6</accession>
<dbReference type="InterPro" id="IPR029039">
    <property type="entry name" value="Flavoprotein-like_sf"/>
</dbReference>
<protein>
    <submittedName>
        <fullName evidence="4">Putative NADPH-quinone reductase (Modulator of drug activity B)</fullName>
    </submittedName>
</protein>
<dbReference type="OrthoDB" id="9798454at2"/>
<dbReference type="Pfam" id="PF02525">
    <property type="entry name" value="Flavodoxin_2"/>
    <property type="match status" value="1"/>
</dbReference>
<sequence length="192" mass="21874">MKRILVVNGNPKESSLCRSLAETYVEAAANSGYDVHVFHISDCDFNPVLNAGYESRLQLEDSLCTFKQELEQADHVVMVYPVWWGSVPAGLKGLLDRVFLPGFAFKYEKDDLFPKRLLKGRSARLIITMDTPVWYYKLVYGSPATKMMKRTVLEFCGFSPVKVTEFGNVIKSSEHRRRKWITEVEKLGSLGL</sequence>
<dbReference type="EMBL" id="FTOH01000006">
    <property type="protein sequence ID" value="SIS90070.1"/>
    <property type="molecule type" value="Genomic_DNA"/>
</dbReference>
<dbReference type="PANTHER" id="PTHR10204:SF34">
    <property type="entry name" value="NAD(P)H DEHYDROGENASE [QUINONE] 1 ISOFORM 1"/>
    <property type="match status" value="1"/>
</dbReference>
<dbReference type="Gene3D" id="3.40.50.360">
    <property type="match status" value="1"/>
</dbReference>
<dbReference type="GO" id="GO:0005829">
    <property type="term" value="C:cytosol"/>
    <property type="evidence" value="ECO:0007669"/>
    <property type="project" value="TreeGrafter"/>
</dbReference>
<dbReference type="Proteomes" id="UP000185639">
    <property type="component" value="Unassembled WGS sequence"/>
</dbReference>
<dbReference type="InterPro" id="IPR003680">
    <property type="entry name" value="Flavodoxin_fold"/>
</dbReference>
<comment type="similarity">
    <text evidence="1">Belongs to the NAD(P)H dehydrogenase (quinone) family.</text>
</comment>
<gene>
    <name evidence="4" type="ORF">SAMN05421686_1065</name>
</gene>
<evidence type="ECO:0000256" key="1">
    <source>
        <dbReference type="ARBA" id="ARBA00006252"/>
    </source>
</evidence>